<dbReference type="NCBIfam" id="TIGR00254">
    <property type="entry name" value="GGDEF"/>
    <property type="match status" value="1"/>
</dbReference>
<dbReference type="Pfam" id="PF21623">
    <property type="entry name" value="HK_sensor_dom_bact"/>
    <property type="match status" value="1"/>
</dbReference>
<protein>
    <recommendedName>
        <fullName evidence="2">diguanylate cyclase</fullName>
        <ecNumber evidence="2">2.7.7.65</ecNumber>
    </recommendedName>
</protein>
<dbReference type="InterPro" id="IPR043128">
    <property type="entry name" value="Rev_trsase/Diguanyl_cyclase"/>
</dbReference>
<dbReference type="PANTHER" id="PTHR45138">
    <property type="entry name" value="REGULATORY COMPONENTS OF SENSORY TRANSDUCTION SYSTEM"/>
    <property type="match status" value="1"/>
</dbReference>
<dbReference type="OrthoDB" id="9812260at2"/>
<evidence type="ECO:0000313" key="6">
    <source>
        <dbReference type="EMBL" id="ODJ89416.1"/>
    </source>
</evidence>
<comment type="cofactor">
    <cofactor evidence="1">
        <name>Mg(2+)</name>
        <dbReference type="ChEBI" id="CHEBI:18420"/>
    </cofactor>
</comment>
<sequence length="560" mass="63454">MSIPVPPVESGGEVEENGFSEHKELILSFLMLFIPASLLLASIFYAFSTQTEKYELQTTLIREEAALNSASELTSLLFEQKLSDLMVLAEGEVLRSYIHDPSLKNWVRVAREFSLFARRKPKYFQLRYIDNSGMEVIRINSDDNVQEIVPQSEMQNKADRYYFKEAMKLALGEIYISPLDLNVERGVIEQPVKPTVRFATPVSDGYGGKRGIVIINYTPNELLQRIADNFETLRGDAVMLNSQGHWLQGVPEEQLWGFMYGRDETFATQKPDVWSSVTSSEKGSFFTDDGVYIFKRAYPLVRKRLGTLENVDESIVPSPNRAEKRYWIFLSHISNNLIEDLTAKRMIVATITYLLLFLVAGVISVLFAKNSVQKKQAFRKLQQYATTDDLTGLANRRELDKVALREFKRATRFTRHLSVLMLDLDHFKSINDTYGHNIGDSVLRHVADICVGSIRGQDFMARYGGEEFTILLPETDIENGSKLAQRICDKIAAMPYQEGQQLISITVSVGASEIEDGDIDFNDLLNRADKALYEAKKRGRNQVVISTAGECISRLAVVNE</sequence>
<dbReference type="SUPFAM" id="SSF103190">
    <property type="entry name" value="Sensory domain-like"/>
    <property type="match status" value="2"/>
</dbReference>
<dbReference type="GO" id="GO:0052621">
    <property type="term" value="F:diguanylate cyclase activity"/>
    <property type="evidence" value="ECO:0007669"/>
    <property type="project" value="UniProtKB-EC"/>
</dbReference>
<evidence type="ECO:0000256" key="4">
    <source>
        <dbReference type="SAM" id="Phobius"/>
    </source>
</evidence>
<accession>A0A7Z0VQE9</accession>
<feature type="transmembrane region" description="Helical" evidence="4">
    <location>
        <begin position="346"/>
        <end position="368"/>
    </location>
</feature>
<dbReference type="InterPro" id="IPR000160">
    <property type="entry name" value="GGDEF_dom"/>
</dbReference>
<dbReference type="Gene3D" id="3.30.70.270">
    <property type="match status" value="1"/>
</dbReference>
<dbReference type="EC" id="2.7.7.65" evidence="2"/>
<dbReference type="InterPro" id="IPR029151">
    <property type="entry name" value="Sensor-like_sf"/>
</dbReference>
<evidence type="ECO:0000313" key="7">
    <source>
        <dbReference type="Proteomes" id="UP000094769"/>
    </source>
</evidence>
<dbReference type="Pfam" id="PF00990">
    <property type="entry name" value="GGDEF"/>
    <property type="match status" value="1"/>
</dbReference>
<dbReference type="InterPro" id="IPR048760">
    <property type="entry name" value="VP0354-like_sensor_dom"/>
</dbReference>
<evidence type="ECO:0000256" key="3">
    <source>
        <dbReference type="ARBA" id="ARBA00034247"/>
    </source>
</evidence>
<organism evidence="6 7">
    <name type="scientific">Candidatus Thiodiazotropha endolucinida</name>
    <dbReference type="NCBI Taxonomy" id="1655433"/>
    <lineage>
        <taxon>Bacteria</taxon>
        <taxon>Pseudomonadati</taxon>
        <taxon>Pseudomonadota</taxon>
        <taxon>Gammaproteobacteria</taxon>
        <taxon>Chromatiales</taxon>
        <taxon>Sedimenticolaceae</taxon>
        <taxon>Candidatus Thiodiazotropha</taxon>
    </lineage>
</organism>
<keyword evidence="4" id="KW-0812">Transmembrane</keyword>
<evidence type="ECO:0000259" key="5">
    <source>
        <dbReference type="PROSITE" id="PS50887"/>
    </source>
</evidence>
<comment type="caution">
    <text evidence="6">The sequence shown here is derived from an EMBL/GenBank/DDBJ whole genome shotgun (WGS) entry which is preliminary data.</text>
</comment>
<dbReference type="EMBL" id="MARB01000002">
    <property type="protein sequence ID" value="ODJ89416.1"/>
    <property type="molecule type" value="Genomic_DNA"/>
</dbReference>
<proteinExistence type="predicted"/>
<evidence type="ECO:0000256" key="1">
    <source>
        <dbReference type="ARBA" id="ARBA00001946"/>
    </source>
</evidence>
<keyword evidence="4" id="KW-0472">Membrane</keyword>
<dbReference type="CDD" id="cd01949">
    <property type="entry name" value="GGDEF"/>
    <property type="match status" value="1"/>
</dbReference>
<evidence type="ECO:0000256" key="2">
    <source>
        <dbReference type="ARBA" id="ARBA00012528"/>
    </source>
</evidence>
<dbReference type="InterPro" id="IPR050469">
    <property type="entry name" value="Diguanylate_Cyclase"/>
</dbReference>
<dbReference type="AlphaFoldDB" id="A0A7Z0VQE9"/>
<dbReference type="RefSeq" id="WP_069121137.1">
    <property type="nucleotide sequence ID" value="NZ_MARB01000002.1"/>
</dbReference>
<dbReference type="SUPFAM" id="SSF55073">
    <property type="entry name" value="Nucleotide cyclase"/>
    <property type="match status" value="1"/>
</dbReference>
<keyword evidence="4" id="KW-1133">Transmembrane helix</keyword>
<gene>
    <name evidence="6" type="primary">pleD_2</name>
    <name evidence="6" type="ORF">CODIS_05150</name>
</gene>
<feature type="transmembrane region" description="Helical" evidence="4">
    <location>
        <begin position="25"/>
        <end position="47"/>
    </location>
</feature>
<dbReference type="Gene3D" id="3.30.450.20">
    <property type="entry name" value="PAS domain"/>
    <property type="match status" value="2"/>
</dbReference>
<keyword evidence="7" id="KW-1185">Reference proteome</keyword>
<dbReference type="PANTHER" id="PTHR45138:SF9">
    <property type="entry name" value="DIGUANYLATE CYCLASE DGCM-RELATED"/>
    <property type="match status" value="1"/>
</dbReference>
<dbReference type="PROSITE" id="PS50887">
    <property type="entry name" value="GGDEF"/>
    <property type="match status" value="1"/>
</dbReference>
<reference evidence="6 7" key="1">
    <citation type="submission" date="2016-06" db="EMBL/GenBank/DDBJ databases">
        <title>Genome sequence of endosymbiont of Candidatus Endolucinida thiodiazotropha.</title>
        <authorList>
            <person name="Poehlein A."/>
            <person name="Koenig S."/>
            <person name="Heiden S.E."/>
            <person name="Thuermer A."/>
            <person name="Voget S."/>
            <person name="Daniel R."/>
            <person name="Markert S."/>
            <person name="Gros O."/>
            <person name="Schweder T."/>
        </authorList>
    </citation>
    <scope>NUCLEOTIDE SEQUENCE [LARGE SCALE GENOMIC DNA]</scope>
    <source>
        <strain evidence="6 7">COS</strain>
    </source>
</reference>
<feature type="domain" description="GGDEF" evidence="5">
    <location>
        <begin position="415"/>
        <end position="548"/>
    </location>
</feature>
<dbReference type="Proteomes" id="UP000094769">
    <property type="component" value="Unassembled WGS sequence"/>
</dbReference>
<dbReference type="InterPro" id="IPR029787">
    <property type="entry name" value="Nucleotide_cyclase"/>
</dbReference>
<comment type="catalytic activity">
    <reaction evidence="3">
        <text>2 GTP = 3',3'-c-di-GMP + 2 diphosphate</text>
        <dbReference type="Rhea" id="RHEA:24898"/>
        <dbReference type="ChEBI" id="CHEBI:33019"/>
        <dbReference type="ChEBI" id="CHEBI:37565"/>
        <dbReference type="ChEBI" id="CHEBI:58805"/>
        <dbReference type="EC" id="2.7.7.65"/>
    </reaction>
</comment>
<name>A0A7Z0VQE9_9GAMM</name>
<dbReference type="FunFam" id="3.30.70.270:FF:000001">
    <property type="entry name" value="Diguanylate cyclase domain protein"/>
    <property type="match status" value="1"/>
</dbReference>
<dbReference type="SMART" id="SM00267">
    <property type="entry name" value="GGDEF"/>
    <property type="match status" value="1"/>
</dbReference>